<proteinExistence type="predicted"/>
<dbReference type="KEGG" id="vg:29057208"/>
<dbReference type="EMBL" id="KX397364">
    <property type="protein sequence ID" value="ANZ48271.1"/>
    <property type="molecule type" value="Genomic_DNA"/>
</dbReference>
<accession>A0A1B2IAJ1</accession>
<dbReference type="GeneID" id="29057208"/>
<dbReference type="Proteomes" id="UP000202181">
    <property type="component" value="Segment"/>
</dbReference>
<name>A0A1B2IAJ1_9CAUD</name>
<protein>
    <submittedName>
        <fullName evidence="1">Uncharacterized protein</fullName>
    </submittedName>
</protein>
<dbReference type="RefSeq" id="YP_009290876.1">
    <property type="nucleotide sequence ID" value="NC_031107.2"/>
</dbReference>
<gene>
    <name evidence="1" type="ORF">ASESINO_258</name>
</gene>
<sequence length="143" mass="16968">MEKRLHRINYTGAEQLFVDGELWLDHGLTLQQLAILKCISEHHDGVEFIFTDQPIPESVWTDRRNLLFWKVGENFVRKMLYTHKWRGGCHDPMNVLKVSSRFGTEMSYVQTWPKDLGENSVVVWWRNPGLDATPYIVFEYQRK</sequence>
<reference evidence="1" key="1">
    <citation type="submission" date="2016-06" db="EMBL/GenBank/DDBJ databases">
        <authorList>
            <person name="Berg J.A."/>
            <person name="Hyde J.R."/>
            <person name="Breakwell D.P."/>
            <person name="Hope S."/>
            <person name="Grose J.H."/>
        </authorList>
    </citation>
    <scope>NUCLEOTIDE SEQUENCE [LARGE SCALE GENOMIC DNA]</scope>
</reference>
<organism evidence="1 2">
    <name type="scientific">Erwinia phage vB_EamM_Asesino</name>
    <dbReference type="NCBI Taxonomy" id="1883370"/>
    <lineage>
        <taxon>Viruses</taxon>
        <taxon>Duplodnaviria</taxon>
        <taxon>Heunggongvirae</taxon>
        <taxon>Uroviricota</taxon>
        <taxon>Caudoviricetes</taxon>
        <taxon>Chimalliviridae</taxon>
        <taxon>Erskinevirus</taxon>
        <taxon>Erskinevirus asesino</taxon>
    </lineage>
</organism>
<dbReference type="OrthoDB" id="36106at10239"/>
<keyword evidence="2" id="KW-1185">Reference proteome</keyword>
<evidence type="ECO:0000313" key="1">
    <source>
        <dbReference type="EMBL" id="ANZ48271.1"/>
    </source>
</evidence>
<evidence type="ECO:0000313" key="2">
    <source>
        <dbReference type="Proteomes" id="UP000202181"/>
    </source>
</evidence>